<feature type="non-terminal residue" evidence="1">
    <location>
        <position position="1"/>
    </location>
</feature>
<organism evidence="1 2">
    <name type="scientific">Ramazzottius varieornatus</name>
    <name type="common">Water bear</name>
    <name type="synonym">Tardigrade</name>
    <dbReference type="NCBI Taxonomy" id="947166"/>
    <lineage>
        <taxon>Eukaryota</taxon>
        <taxon>Metazoa</taxon>
        <taxon>Ecdysozoa</taxon>
        <taxon>Tardigrada</taxon>
        <taxon>Eutardigrada</taxon>
        <taxon>Parachela</taxon>
        <taxon>Hypsibioidea</taxon>
        <taxon>Ramazzottiidae</taxon>
        <taxon>Ramazzottius</taxon>
    </lineage>
</organism>
<keyword evidence="2" id="KW-1185">Reference proteome</keyword>
<gene>
    <name evidence="1" type="primary">RvY_11437-1</name>
    <name evidence="1" type="synonym">RvY_11437.1</name>
    <name evidence="1" type="ORF">RvY_11437</name>
</gene>
<comment type="caution">
    <text evidence="1">The sequence shown here is derived from an EMBL/GenBank/DDBJ whole genome shotgun (WGS) entry which is preliminary data.</text>
</comment>
<protein>
    <submittedName>
        <fullName evidence="1">Uncharacterized protein</fullName>
    </submittedName>
</protein>
<dbReference type="EMBL" id="BDGG01000006">
    <property type="protein sequence ID" value="GAV00611.1"/>
    <property type="molecule type" value="Genomic_DNA"/>
</dbReference>
<name>A0A1D1VI66_RAMVA</name>
<evidence type="ECO:0000313" key="1">
    <source>
        <dbReference type="EMBL" id="GAV00611.1"/>
    </source>
</evidence>
<sequence>RHPQRHRRQRHRCRRSQHAGRIWSVTQRRHESTLYGRSGRARIQSLSVGCRPQVREGPGTELVQDCPEGVDVTGHVEWQAEGCAAIVDGSMTLKCQLVLTRCLQLLAEFRR</sequence>
<proteinExistence type="predicted"/>
<dbReference type="Proteomes" id="UP000186922">
    <property type="component" value="Unassembled WGS sequence"/>
</dbReference>
<dbReference type="AlphaFoldDB" id="A0A1D1VI66"/>
<accession>A0A1D1VI66</accession>
<evidence type="ECO:0000313" key="2">
    <source>
        <dbReference type="Proteomes" id="UP000186922"/>
    </source>
</evidence>
<reference evidence="1 2" key="1">
    <citation type="journal article" date="2016" name="Nat. Commun.">
        <title>Extremotolerant tardigrade genome and improved radiotolerance of human cultured cells by tardigrade-unique protein.</title>
        <authorList>
            <person name="Hashimoto T."/>
            <person name="Horikawa D.D."/>
            <person name="Saito Y."/>
            <person name="Kuwahara H."/>
            <person name="Kozuka-Hata H."/>
            <person name="Shin-I T."/>
            <person name="Minakuchi Y."/>
            <person name="Ohishi K."/>
            <person name="Motoyama A."/>
            <person name="Aizu T."/>
            <person name="Enomoto A."/>
            <person name="Kondo K."/>
            <person name="Tanaka S."/>
            <person name="Hara Y."/>
            <person name="Koshikawa S."/>
            <person name="Sagara H."/>
            <person name="Miura T."/>
            <person name="Yokobori S."/>
            <person name="Miyagawa K."/>
            <person name="Suzuki Y."/>
            <person name="Kubo T."/>
            <person name="Oyama M."/>
            <person name="Kohara Y."/>
            <person name="Fujiyama A."/>
            <person name="Arakawa K."/>
            <person name="Katayama T."/>
            <person name="Toyoda A."/>
            <person name="Kunieda T."/>
        </authorList>
    </citation>
    <scope>NUCLEOTIDE SEQUENCE [LARGE SCALE GENOMIC DNA]</scope>
    <source>
        <strain evidence="1 2">YOKOZUNA-1</strain>
    </source>
</reference>